<dbReference type="SMART" id="SM00950">
    <property type="entry name" value="Piwi"/>
    <property type="match status" value="1"/>
</dbReference>
<dbReference type="Gramene" id="Psat01G0251600-T1">
    <property type="protein sequence ID" value="KAI5443899.1"/>
    <property type="gene ID" value="KIW84_012516"/>
</dbReference>
<dbReference type="GO" id="GO:0003676">
    <property type="term" value="F:nucleic acid binding"/>
    <property type="evidence" value="ECO:0007669"/>
    <property type="project" value="InterPro"/>
</dbReference>
<proteinExistence type="predicted"/>
<dbReference type="SUPFAM" id="SSF53098">
    <property type="entry name" value="Ribonuclease H-like"/>
    <property type="match status" value="1"/>
</dbReference>
<dbReference type="InterPro" id="IPR025312">
    <property type="entry name" value="DUF4216"/>
</dbReference>
<evidence type="ECO:0000313" key="2">
    <source>
        <dbReference type="EMBL" id="KAI5443899.1"/>
    </source>
</evidence>
<dbReference type="InterPro" id="IPR012337">
    <property type="entry name" value="RNaseH-like_sf"/>
</dbReference>
<accession>A0A9D5GWU9</accession>
<dbReference type="PANTHER" id="PTHR48258:SF9">
    <property type="entry name" value="OS01G0348150 PROTEIN"/>
    <property type="match status" value="1"/>
</dbReference>
<reference evidence="2 3" key="1">
    <citation type="journal article" date="2022" name="Nat. Genet.">
        <title>Improved pea reference genome and pan-genome highlight genomic features and evolutionary characteristics.</title>
        <authorList>
            <person name="Yang T."/>
            <person name="Liu R."/>
            <person name="Luo Y."/>
            <person name="Hu S."/>
            <person name="Wang D."/>
            <person name="Wang C."/>
            <person name="Pandey M.K."/>
            <person name="Ge S."/>
            <person name="Xu Q."/>
            <person name="Li N."/>
            <person name="Li G."/>
            <person name="Huang Y."/>
            <person name="Saxena R.K."/>
            <person name="Ji Y."/>
            <person name="Li M."/>
            <person name="Yan X."/>
            <person name="He Y."/>
            <person name="Liu Y."/>
            <person name="Wang X."/>
            <person name="Xiang C."/>
            <person name="Varshney R.K."/>
            <person name="Ding H."/>
            <person name="Gao S."/>
            <person name="Zong X."/>
        </authorList>
    </citation>
    <scope>NUCLEOTIDE SEQUENCE [LARGE SCALE GENOMIC DNA]</scope>
    <source>
        <strain evidence="2 3">cv. Zhongwan 6</strain>
    </source>
</reference>
<dbReference type="InterPro" id="IPR025452">
    <property type="entry name" value="DUF4218"/>
</dbReference>
<comment type="caution">
    <text evidence="2">The sequence shown here is derived from an EMBL/GenBank/DDBJ whole genome shotgun (WGS) entry which is preliminary data.</text>
</comment>
<dbReference type="Pfam" id="PF02171">
    <property type="entry name" value="Piwi"/>
    <property type="match status" value="1"/>
</dbReference>
<dbReference type="PROSITE" id="PS50822">
    <property type="entry name" value="PIWI"/>
    <property type="match status" value="1"/>
</dbReference>
<name>A0A9D5GWU9_PEA</name>
<organism evidence="2 3">
    <name type="scientific">Pisum sativum</name>
    <name type="common">Garden pea</name>
    <name type="synonym">Lathyrus oleraceus</name>
    <dbReference type="NCBI Taxonomy" id="3888"/>
    <lineage>
        <taxon>Eukaryota</taxon>
        <taxon>Viridiplantae</taxon>
        <taxon>Streptophyta</taxon>
        <taxon>Embryophyta</taxon>
        <taxon>Tracheophyta</taxon>
        <taxon>Spermatophyta</taxon>
        <taxon>Magnoliopsida</taxon>
        <taxon>eudicotyledons</taxon>
        <taxon>Gunneridae</taxon>
        <taxon>Pentapetalae</taxon>
        <taxon>rosids</taxon>
        <taxon>fabids</taxon>
        <taxon>Fabales</taxon>
        <taxon>Fabaceae</taxon>
        <taxon>Papilionoideae</taxon>
        <taxon>50 kb inversion clade</taxon>
        <taxon>NPAAA clade</taxon>
        <taxon>Hologalegina</taxon>
        <taxon>IRL clade</taxon>
        <taxon>Fabeae</taxon>
        <taxon>Lathyrus</taxon>
    </lineage>
</organism>
<dbReference type="PANTHER" id="PTHR48258">
    <property type="entry name" value="DUF4218 DOMAIN-CONTAINING PROTEIN-RELATED"/>
    <property type="match status" value="1"/>
</dbReference>
<dbReference type="Gene3D" id="3.30.420.10">
    <property type="entry name" value="Ribonuclease H-like superfamily/Ribonuclease H"/>
    <property type="match status" value="1"/>
</dbReference>
<dbReference type="InterPro" id="IPR003165">
    <property type="entry name" value="Piwi"/>
</dbReference>
<dbReference type="Pfam" id="PF13960">
    <property type="entry name" value="DUF4218"/>
    <property type="match status" value="1"/>
</dbReference>
<protein>
    <recommendedName>
        <fullName evidence="1">Piwi domain-containing protein</fullName>
    </recommendedName>
</protein>
<dbReference type="EMBL" id="JAMSHJ010000001">
    <property type="protein sequence ID" value="KAI5443899.1"/>
    <property type="molecule type" value="Genomic_DNA"/>
</dbReference>
<dbReference type="AlphaFoldDB" id="A0A9D5GWU9"/>
<gene>
    <name evidence="2" type="ORF">KIW84_012516</name>
</gene>
<feature type="domain" description="Piwi" evidence="1">
    <location>
        <begin position="491"/>
        <end position="590"/>
    </location>
</feature>
<evidence type="ECO:0000313" key="3">
    <source>
        <dbReference type="Proteomes" id="UP001058974"/>
    </source>
</evidence>
<dbReference type="Proteomes" id="UP001058974">
    <property type="component" value="Chromosome 1"/>
</dbReference>
<dbReference type="InterPro" id="IPR036397">
    <property type="entry name" value="RNaseH_sf"/>
</dbReference>
<sequence>MLQKEIVIALCELEMFFPPSFFDIMVHLVVHLVKETQLCGPAYMRWMYPVERYMKILKGYVKNRSRPEGCMVERYIVEEAIEFCTEYLSNVQSIGLPKSQLVEKKEGKNLIGNKIVAVSRVERDQVHLYVLHNENEVEPYVEIHKDVLRGLNPNRNENWIVREHNRCFIPWFKDHIYSKYYSDPASITERLRCLAYGPSFHVFSYSAYAINGYTFYTKEQDDKSTMQNNGVTVVAEAMHISSVKDLNPKFANLSYFGVIERIWVFDYEKFQIPIFGCKWVENNNGIRMDKSGFLQVDLNRVGYKDESFILASQARQVFYVNDPKSTKWSIVLFSNKVIDENTGDQGDIDVEIESFTINDQDENIISNDSYIRNDHNEGKMAIMKSIDICLGGDVLLSSSLIRVDDDAGYLKVSLYDNGTSPSKQISILSSKDKGVKFEVHWSAEDQLIEPNGSMLASYIGFLVRQHIPITCDNWRSPDLKVGKEKIWSEIQACVSIEDGYLPKVTFVVVQKRHHTRLFPVNPKETDRSGNIMPGTVVDTSICHPREFDFYLNSHAGIQGTSRPTHYHVLYDENKFTADQLQSLTNNLCYT</sequence>
<evidence type="ECO:0000259" key="1">
    <source>
        <dbReference type="PROSITE" id="PS50822"/>
    </source>
</evidence>
<keyword evidence="3" id="KW-1185">Reference proteome</keyword>
<dbReference type="Pfam" id="PF13952">
    <property type="entry name" value="DUF4216"/>
    <property type="match status" value="1"/>
</dbReference>